<evidence type="ECO:0000259" key="7">
    <source>
        <dbReference type="SMART" id="SM00471"/>
    </source>
</evidence>
<keyword evidence="3" id="KW-0547">Nucleotide-binding</keyword>
<evidence type="ECO:0000256" key="6">
    <source>
        <dbReference type="ARBA" id="ARBA00049417"/>
    </source>
</evidence>
<evidence type="ECO:0000256" key="2">
    <source>
        <dbReference type="ARBA" id="ARBA00022723"/>
    </source>
</evidence>
<evidence type="ECO:0000313" key="8">
    <source>
        <dbReference type="EMBL" id="QHI73689.1"/>
    </source>
</evidence>
<dbReference type="Proteomes" id="UP000463883">
    <property type="component" value="Chromosome"/>
</dbReference>
<dbReference type="InterPro" id="IPR005249">
    <property type="entry name" value="YqeK"/>
</dbReference>
<keyword evidence="2" id="KW-0479">Metal-binding</keyword>
<dbReference type="InterPro" id="IPR051094">
    <property type="entry name" value="Diverse_Catalytic_Enzymes"/>
</dbReference>
<proteinExistence type="predicted"/>
<dbReference type="SMART" id="SM00471">
    <property type="entry name" value="HDc"/>
    <property type="match status" value="1"/>
</dbReference>
<dbReference type="SUPFAM" id="SSF109604">
    <property type="entry name" value="HD-domain/PDEase-like"/>
    <property type="match status" value="1"/>
</dbReference>
<dbReference type="InterPro" id="IPR006674">
    <property type="entry name" value="HD_domain"/>
</dbReference>
<sequence>MKTDYINNYIEKNISEKRKRHIYAVKDTALKLASLYGADLEKVETAVLFHDMFKELSGQEMNQYIKHFNLDSKYLNNSNLAHSKIAAAVMAKDYEITDEDILNAVSYHTTGRPNMSKLEKIIYLADAIEPNREYPGVEELRKAAFVNLDDACILSLTRTIDYVQSQNSILDEDTIKARDYLKEMKRLKEIVDEQ</sequence>
<dbReference type="EC" id="3.6.1.41" evidence="1"/>
<evidence type="ECO:0000313" key="9">
    <source>
        <dbReference type="Proteomes" id="UP000463883"/>
    </source>
</evidence>
<name>A0A6P1MG59_9FIRM</name>
<keyword evidence="9" id="KW-1185">Reference proteome</keyword>
<gene>
    <name evidence="8" type="ORF">Ami3637_16060</name>
</gene>
<dbReference type="GO" id="GO:0000166">
    <property type="term" value="F:nucleotide binding"/>
    <property type="evidence" value="ECO:0007669"/>
    <property type="project" value="UniProtKB-KW"/>
</dbReference>
<dbReference type="GO" id="GO:0008803">
    <property type="term" value="F:bis(5'-nucleosyl)-tetraphosphatase (symmetrical) activity"/>
    <property type="evidence" value="ECO:0007669"/>
    <property type="project" value="UniProtKB-EC"/>
</dbReference>
<evidence type="ECO:0000256" key="1">
    <source>
        <dbReference type="ARBA" id="ARBA00012506"/>
    </source>
</evidence>
<accession>A0A6P1MG59</accession>
<dbReference type="InterPro" id="IPR006675">
    <property type="entry name" value="HDIG_dom"/>
</dbReference>
<dbReference type="PANTHER" id="PTHR35795:SF1">
    <property type="entry name" value="BIS(5'-NUCLEOSYL)-TETRAPHOSPHATASE, SYMMETRICAL"/>
    <property type="match status" value="1"/>
</dbReference>
<evidence type="ECO:0000256" key="4">
    <source>
        <dbReference type="ARBA" id="ARBA00022801"/>
    </source>
</evidence>
<dbReference type="CDD" id="cd00077">
    <property type="entry name" value="HDc"/>
    <property type="match status" value="1"/>
</dbReference>
<dbReference type="InterPro" id="IPR003607">
    <property type="entry name" value="HD/PDEase_dom"/>
</dbReference>
<dbReference type="GO" id="GO:0046872">
    <property type="term" value="F:metal ion binding"/>
    <property type="evidence" value="ECO:0007669"/>
    <property type="project" value="UniProtKB-KW"/>
</dbReference>
<dbReference type="AlphaFoldDB" id="A0A6P1MG59"/>
<keyword evidence="4" id="KW-0378">Hydrolase</keyword>
<comment type="catalytic activity">
    <reaction evidence="6">
        <text>P(1),P(4)-bis(5'-adenosyl) tetraphosphate + H2O = 2 ADP + 2 H(+)</text>
        <dbReference type="Rhea" id="RHEA:24252"/>
        <dbReference type="ChEBI" id="CHEBI:15377"/>
        <dbReference type="ChEBI" id="CHEBI:15378"/>
        <dbReference type="ChEBI" id="CHEBI:58141"/>
        <dbReference type="ChEBI" id="CHEBI:456216"/>
        <dbReference type="EC" id="3.6.1.41"/>
    </reaction>
</comment>
<feature type="domain" description="HD/PDEase" evidence="7">
    <location>
        <begin position="14"/>
        <end position="140"/>
    </location>
</feature>
<dbReference type="Pfam" id="PF01966">
    <property type="entry name" value="HD"/>
    <property type="match status" value="1"/>
</dbReference>
<organism evidence="8 9">
    <name type="scientific">Aminipila terrae</name>
    <dbReference type="NCBI Taxonomy" id="2697030"/>
    <lineage>
        <taxon>Bacteria</taxon>
        <taxon>Bacillati</taxon>
        <taxon>Bacillota</taxon>
        <taxon>Clostridia</taxon>
        <taxon>Peptostreptococcales</taxon>
        <taxon>Anaerovoracaceae</taxon>
        <taxon>Aminipila</taxon>
    </lineage>
</organism>
<dbReference type="NCBIfam" id="TIGR00488">
    <property type="entry name" value="bis(5'-nucleosyl)-tetraphosphatase (symmetrical) YqeK"/>
    <property type="match status" value="1"/>
</dbReference>
<dbReference type="NCBIfam" id="TIGR00277">
    <property type="entry name" value="HDIG"/>
    <property type="match status" value="1"/>
</dbReference>
<dbReference type="RefSeq" id="WP_162363454.1">
    <property type="nucleotide sequence ID" value="NZ_CP047591.1"/>
</dbReference>
<dbReference type="EMBL" id="CP047591">
    <property type="protein sequence ID" value="QHI73689.1"/>
    <property type="molecule type" value="Genomic_DNA"/>
</dbReference>
<reference evidence="8 9" key="1">
    <citation type="submission" date="2020-01" db="EMBL/GenBank/DDBJ databases">
        <title>Genomic analysis of Aminipila sp. CBA3637.</title>
        <authorList>
            <person name="Kim Y.B."/>
            <person name="Roh S.W."/>
        </authorList>
    </citation>
    <scope>NUCLEOTIDE SEQUENCE [LARGE SCALE GENOMIC DNA]</scope>
    <source>
        <strain evidence="8 9">CBA3637</strain>
    </source>
</reference>
<evidence type="ECO:0000256" key="5">
    <source>
        <dbReference type="ARBA" id="ARBA00023004"/>
    </source>
</evidence>
<keyword evidence="5" id="KW-0408">Iron</keyword>
<dbReference type="PANTHER" id="PTHR35795">
    <property type="entry name" value="SLR1885 PROTEIN"/>
    <property type="match status" value="1"/>
</dbReference>
<evidence type="ECO:0000256" key="3">
    <source>
        <dbReference type="ARBA" id="ARBA00022741"/>
    </source>
</evidence>
<protein>
    <recommendedName>
        <fullName evidence="1">bis(5'-nucleosyl)-tetraphosphatase (symmetrical)</fullName>
        <ecNumber evidence="1">3.6.1.41</ecNumber>
    </recommendedName>
</protein>
<dbReference type="Gene3D" id="1.10.3210.10">
    <property type="entry name" value="Hypothetical protein af1432"/>
    <property type="match status" value="1"/>
</dbReference>
<dbReference type="KEGG" id="amic:Ami3637_16060"/>